<keyword evidence="3" id="KW-1185">Reference proteome</keyword>
<dbReference type="EMBL" id="JBHTEC010000001">
    <property type="protein sequence ID" value="MFD0282613.1"/>
    <property type="molecule type" value="Genomic_DNA"/>
</dbReference>
<accession>A0ABW2VDM6</accession>
<sequence>MAKTGYGKRATGDEDPHADPDFAHLLPRDTEVAVFIDHLDNGHAMGHKVLAEVHPRYGQQAMRTSLNHLIDAGHLRWIKEHITLQDNTMRWVTRTYWSRTRRSPEWWAEFARERDGKDVTPDHGPGLARTEEPAAQPTCEPPVRDDEPSADASSAAYGALVRLRAADPRIALSEADCRSLEPLAVRWLSRGATPNDITRALTDGLPPTVTNPGGFARKRLEAKMPPTKDETPMAPEPSRPLRGRVTRVIMACGTCDQDERTVEIVRGICVECRKEFDENPMTDEDIAKGFEEVAHLGITSAHFLKKKLERRTGGPVPDTFRSVPIEDRVHYHYRDNRDRIANGLPPRRWNP</sequence>
<feature type="region of interest" description="Disordered" evidence="1">
    <location>
        <begin position="116"/>
        <end position="153"/>
    </location>
</feature>
<dbReference type="Proteomes" id="UP001596957">
    <property type="component" value="Unassembled WGS sequence"/>
</dbReference>
<dbReference type="RefSeq" id="WP_381262506.1">
    <property type="nucleotide sequence ID" value="NZ_JBHTBI010000064.1"/>
</dbReference>
<proteinExistence type="predicted"/>
<organism evidence="2 3">
    <name type="scientific">Streptomyces lutosisoli</name>
    <dbReference type="NCBI Taxonomy" id="2665721"/>
    <lineage>
        <taxon>Bacteria</taxon>
        <taxon>Bacillati</taxon>
        <taxon>Actinomycetota</taxon>
        <taxon>Actinomycetes</taxon>
        <taxon>Kitasatosporales</taxon>
        <taxon>Streptomycetaceae</taxon>
        <taxon>Streptomyces</taxon>
    </lineage>
</organism>
<evidence type="ECO:0000313" key="2">
    <source>
        <dbReference type="EMBL" id="MFD0282613.1"/>
    </source>
</evidence>
<feature type="compositionally biased region" description="Basic and acidic residues" evidence="1">
    <location>
        <begin position="10"/>
        <end position="23"/>
    </location>
</feature>
<name>A0ABW2VDM6_9ACTN</name>
<comment type="caution">
    <text evidence="2">The sequence shown here is derived from an EMBL/GenBank/DDBJ whole genome shotgun (WGS) entry which is preliminary data.</text>
</comment>
<evidence type="ECO:0000313" key="3">
    <source>
        <dbReference type="Proteomes" id="UP001596957"/>
    </source>
</evidence>
<feature type="region of interest" description="Disordered" evidence="1">
    <location>
        <begin position="1"/>
        <end position="23"/>
    </location>
</feature>
<evidence type="ECO:0000256" key="1">
    <source>
        <dbReference type="SAM" id="MobiDB-lite"/>
    </source>
</evidence>
<reference evidence="3" key="1">
    <citation type="journal article" date="2019" name="Int. J. Syst. Evol. Microbiol.">
        <title>The Global Catalogue of Microorganisms (GCM) 10K type strain sequencing project: providing services to taxonomists for standard genome sequencing and annotation.</title>
        <authorList>
            <consortium name="The Broad Institute Genomics Platform"/>
            <consortium name="The Broad Institute Genome Sequencing Center for Infectious Disease"/>
            <person name="Wu L."/>
            <person name="Ma J."/>
        </authorList>
    </citation>
    <scope>NUCLEOTIDE SEQUENCE [LARGE SCALE GENOMIC DNA]</scope>
    <source>
        <strain evidence="3">CGMCC 4.7198</strain>
    </source>
</reference>
<protein>
    <submittedName>
        <fullName evidence="2">Uncharacterized protein</fullName>
    </submittedName>
</protein>
<gene>
    <name evidence="2" type="ORF">ACFQZP_13125</name>
</gene>